<dbReference type="EMBL" id="FUYN01000002">
    <property type="protein sequence ID" value="SKB36281.1"/>
    <property type="molecule type" value="Genomic_DNA"/>
</dbReference>
<evidence type="ECO:0000313" key="2">
    <source>
        <dbReference type="Proteomes" id="UP000243406"/>
    </source>
</evidence>
<dbReference type="Proteomes" id="UP000243406">
    <property type="component" value="Unassembled WGS sequence"/>
</dbReference>
<proteinExistence type="predicted"/>
<accession>A0A1T5AMM0</accession>
<sequence length="66" mass="7717">MFWIKKLFNLIKLYYILAKEMFYMTFTTKSRIAISYSILILAGQITIDDVPDVGNLRVIVLEILSQ</sequence>
<gene>
    <name evidence="1" type="ORF">SAMN02745120_1038</name>
</gene>
<dbReference type="AlphaFoldDB" id="A0A1T5AMM0"/>
<organism evidence="1 2">
    <name type="scientific">Acetoanaerobium noterae</name>
    <dbReference type="NCBI Taxonomy" id="745369"/>
    <lineage>
        <taxon>Bacteria</taxon>
        <taxon>Bacillati</taxon>
        <taxon>Bacillota</taxon>
        <taxon>Clostridia</taxon>
        <taxon>Peptostreptococcales</taxon>
        <taxon>Filifactoraceae</taxon>
        <taxon>Acetoanaerobium</taxon>
    </lineage>
</organism>
<evidence type="ECO:0000313" key="1">
    <source>
        <dbReference type="EMBL" id="SKB36281.1"/>
    </source>
</evidence>
<protein>
    <submittedName>
        <fullName evidence="1">Uncharacterized protein</fullName>
    </submittedName>
</protein>
<reference evidence="2" key="1">
    <citation type="submission" date="2017-02" db="EMBL/GenBank/DDBJ databases">
        <authorList>
            <person name="Varghese N."/>
            <person name="Submissions S."/>
        </authorList>
    </citation>
    <scope>NUCLEOTIDE SEQUENCE [LARGE SCALE GENOMIC DNA]</scope>
    <source>
        <strain evidence="2">ATCC 35199</strain>
    </source>
</reference>
<name>A0A1T5AMM0_9FIRM</name>
<keyword evidence="2" id="KW-1185">Reference proteome</keyword>